<comment type="caution">
    <text evidence="2">The sequence shown here is derived from an EMBL/GenBank/DDBJ whole genome shotgun (WGS) entry which is preliminary data.</text>
</comment>
<evidence type="ECO:0000313" key="3">
    <source>
        <dbReference type="Proteomes" id="UP001305779"/>
    </source>
</evidence>
<feature type="compositionally biased region" description="Polar residues" evidence="1">
    <location>
        <begin position="129"/>
        <end position="140"/>
    </location>
</feature>
<proteinExistence type="predicted"/>
<gene>
    <name evidence="2" type="ORF">PRZ48_008849</name>
</gene>
<dbReference type="EMBL" id="JAXOVC010000006">
    <property type="protein sequence ID" value="KAK4500660.1"/>
    <property type="molecule type" value="Genomic_DNA"/>
</dbReference>
<organism evidence="2 3">
    <name type="scientific">Zasmidium cellare</name>
    <name type="common">Wine cellar mold</name>
    <name type="synonym">Racodium cellare</name>
    <dbReference type="NCBI Taxonomy" id="395010"/>
    <lineage>
        <taxon>Eukaryota</taxon>
        <taxon>Fungi</taxon>
        <taxon>Dikarya</taxon>
        <taxon>Ascomycota</taxon>
        <taxon>Pezizomycotina</taxon>
        <taxon>Dothideomycetes</taxon>
        <taxon>Dothideomycetidae</taxon>
        <taxon>Mycosphaerellales</taxon>
        <taxon>Mycosphaerellaceae</taxon>
        <taxon>Zasmidium</taxon>
    </lineage>
</organism>
<reference evidence="2 3" key="1">
    <citation type="journal article" date="2023" name="G3 (Bethesda)">
        <title>A chromosome-level genome assembly of Zasmidium syzygii isolated from banana leaves.</title>
        <authorList>
            <person name="van Westerhoven A.C."/>
            <person name="Mehrabi R."/>
            <person name="Talebi R."/>
            <person name="Steentjes M.B.F."/>
            <person name="Corcolon B."/>
            <person name="Chong P.A."/>
            <person name="Kema G.H.J."/>
            <person name="Seidl M.F."/>
        </authorList>
    </citation>
    <scope>NUCLEOTIDE SEQUENCE [LARGE SCALE GENOMIC DNA]</scope>
    <source>
        <strain evidence="2 3">P124</strain>
    </source>
</reference>
<protein>
    <submittedName>
        <fullName evidence="2">Uncharacterized protein</fullName>
    </submittedName>
</protein>
<evidence type="ECO:0000313" key="2">
    <source>
        <dbReference type="EMBL" id="KAK4500660.1"/>
    </source>
</evidence>
<dbReference type="Proteomes" id="UP001305779">
    <property type="component" value="Unassembled WGS sequence"/>
</dbReference>
<feature type="compositionally biased region" description="Low complexity" evidence="1">
    <location>
        <begin position="99"/>
        <end position="120"/>
    </location>
</feature>
<sequence length="216" mass="23487">MWKKDKTSKNGTSSSRTQDQQEEEQTTSPTQPAARPLAPAPPREPSSPADGGQTFDPRFFSSNALAAQQAYQKAAAVAGVKTNSNAGYNEAYDSSYAMQARAQATATASRGNTQPEAQQPPTAPYAVQSEANQQQPSRPSYSLPPPTRPDAQSGLYATTDPRAYQNLSVAGNFPGYGRAGAPSSSQFGNDELYDLSDEEREAHRRRRQREREREGR</sequence>
<accession>A0ABR0EGP7</accession>
<feature type="region of interest" description="Disordered" evidence="1">
    <location>
        <begin position="99"/>
        <end position="216"/>
    </location>
</feature>
<feature type="compositionally biased region" description="Low complexity" evidence="1">
    <location>
        <begin position="26"/>
        <end position="37"/>
    </location>
</feature>
<name>A0ABR0EGP7_ZASCE</name>
<feature type="region of interest" description="Disordered" evidence="1">
    <location>
        <begin position="1"/>
        <end position="61"/>
    </location>
</feature>
<evidence type="ECO:0000256" key="1">
    <source>
        <dbReference type="SAM" id="MobiDB-lite"/>
    </source>
</evidence>
<keyword evidence="3" id="KW-1185">Reference proteome</keyword>